<reference evidence="3" key="1">
    <citation type="submission" date="2022-11" db="UniProtKB">
        <authorList>
            <consortium name="WormBaseParasite"/>
        </authorList>
    </citation>
    <scope>IDENTIFICATION</scope>
</reference>
<organism evidence="2 3">
    <name type="scientific">Romanomermis culicivorax</name>
    <name type="common">Nematode worm</name>
    <dbReference type="NCBI Taxonomy" id="13658"/>
    <lineage>
        <taxon>Eukaryota</taxon>
        <taxon>Metazoa</taxon>
        <taxon>Ecdysozoa</taxon>
        <taxon>Nematoda</taxon>
        <taxon>Enoplea</taxon>
        <taxon>Dorylaimia</taxon>
        <taxon>Mermithida</taxon>
        <taxon>Mermithoidea</taxon>
        <taxon>Mermithidae</taxon>
        <taxon>Romanomermis</taxon>
    </lineage>
</organism>
<sequence>MSDSDDDPCPTSSGNLEDQSFPVKLAMWDFNQCDVKRCTGRKLSRLGYVKILKLGQRFGGIILTPTATICVSPDTDR</sequence>
<accession>A0A915IE48</accession>
<dbReference type="PANTHER" id="PTHR20426">
    <property type="entry name" value="RIBOSOME BIOGENESIS PROTEIN TSR3 HOMOLOG"/>
    <property type="match status" value="1"/>
</dbReference>
<evidence type="ECO:0000313" key="2">
    <source>
        <dbReference type="Proteomes" id="UP000887565"/>
    </source>
</evidence>
<dbReference type="GO" id="GO:0106388">
    <property type="term" value="F:rRNA small subunit aminocarboxypropyltransferase activity"/>
    <property type="evidence" value="ECO:0007669"/>
    <property type="project" value="InterPro"/>
</dbReference>
<dbReference type="GO" id="GO:0030490">
    <property type="term" value="P:maturation of SSU-rRNA"/>
    <property type="evidence" value="ECO:0007669"/>
    <property type="project" value="TreeGrafter"/>
</dbReference>
<protein>
    <submittedName>
        <fullName evidence="3">RNase L inhibitor RLI-like possible metal-binding domain-containing protein</fullName>
    </submittedName>
</protein>
<dbReference type="WBParaSite" id="nRc.2.0.1.t12078-RA">
    <property type="protein sequence ID" value="nRc.2.0.1.t12078-RA"/>
    <property type="gene ID" value="nRc.2.0.1.g12078"/>
</dbReference>
<evidence type="ECO:0000259" key="1">
    <source>
        <dbReference type="Pfam" id="PF04068"/>
    </source>
</evidence>
<dbReference type="Pfam" id="PF04068">
    <property type="entry name" value="Fer4_RLI"/>
    <property type="match status" value="1"/>
</dbReference>
<dbReference type="OMA" id="DDPCPTS"/>
<dbReference type="PANTHER" id="PTHR20426:SF0">
    <property type="entry name" value="18S RRNA AMINOCARBOXYPROPYLTRANSFERASE"/>
    <property type="match status" value="1"/>
</dbReference>
<dbReference type="InterPro" id="IPR022968">
    <property type="entry name" value="Tsr3-like"/>
</dbReference>
<evidence type="ECO:0000313" key="3">
    <source>
        <dbReference type="WBParaSite" id="nRc.2.0.1.t12078-RA"/>
    </source>
</evidence>
<dbReference type="InterPro" id="IPR007209">
    <property type="entry name" value="RNaseL-inhib-like_metal-bd_dom"/>
</dbReference>
<name>A0A915IE48_ROMCU</name>
<proteinExistence type="predicted"/>
<dbReference type="AlphaFoldDB" id="A0A915IE48"/>
<keyword evidence="2" id="KW-1185">Reference proteome</keyword>
<dbReference type="Proteomes" id="UP000887565">
    <property type="component" value="Unplaced"/>
</dbReference>
<feature type="domain" description="RNase L inhibitor RLI-like possible metal-binding" evidence="1">
    <location>
        <begin position="23"/>
        <end position="57"/>
    </location>
</feature>